<dbReference type="Pfam" id="PF01408">
    <property type="entry name" value="GFO_IDH_MocA"/>
    <property type="match status" value="1"/>
</dbReference>
<name>A0ABS2D4W5_9SPHN</name>
<sequence length="301" mass="33689">MRVLVTGLGDIAHKAYLPVLSTLPGLELHLATRDRRVLEEAGRRFHVHHLHTGIEEALAAHRFDAAFVHAATSAHPPLVQTLLEHRIATFVDKPLADTLTHAERLVELAEHNDTLLRIGFNRRFAPDYASLRGSNASLIVMEKHRHRQPDTARRVVFDDFIHVIDTLLFLIPAPIRHRTITTHLRDGLLTAVTLMLEGDGYTAIGTMHRDSGLDEERLDVIGDGVRQSVLNMADRVRSAGTECRQRRGDWTPVGQQRGFQAMCADFLQAVRERRPTAVVAILATHELCEAVTRHAESSAQE</sequence>
<protein>
    <submittedName>
        <fullName evidence="3">Gfo/Idh/MocA family oxidoreductase</fullName>
    </submittedName>
</protein>
<feature type="domain" description="YceM-like C-terminal" evidence="2">
    <location>
        <begin position="134"/>
        <end position="234"/>
    </location>
</feature>
<dbReference type="PANTHER" id="PTHR43708:SF4">
    <property type="entry name" value="OXIDOREDUCTASE YCEM-RELATED"/>
    <property type="match status" value="1"/>
</dbReference>
<feature type="domain" description="Gfo/Idh/MocA-like oxidoreductase N-terminal" evidence="1">
    <location>
        <begin position="1"/>
        <end position="120"/>
    </location>
</feature>
<dbReference type="InterPro" id="IPR036291">
    <property type="entry name" value="NAD(P)-bd_dom_sf"/>
</dbReference>
<dbReference type="InterPro" id="IPR000683">
    <property type="entry name" value="Gfo/Idh/MocA-like_OxRdtase_N"/>
</dbReference>
<proteinExistence type="predicted"/>
<dbReference type="EMBL" id="JAFEMC010000002">
    <property type="protein sequence ID" value="MBM6575963.1"/>
    <property type="molecule type" value="Genomic_DNA"/>
</dbReference>
<dbReference type="InterPro" id="IPR051317">
    <property type="entry name" value="Gfo/Idh/MocA_oxidoreduct"/>
</dbReference>
<dbReference type="Gene3D" id="3.30.360.10">
    <property type="entry name" value="Dihydrodipicolinate Reductase, domain 2"/>
    <property type="match status" value="1"/>
</dbReference>
<reference evidence="3 4" key="1">
    <citation type="submission" date="2020-12" db="EMBL/GenBank/DDBJ databases">
        <title>Sphingomonas sp.</title>
        <authorList>
            <person name="Kim M.K."/>
        </authorList>
    </citation>
    <scope>NUCLEOTIDE SEQUENCE [LARGE SCALE GENOMIC DNA]</scope>
    <source>
        <strain evidence="3 4">BT552</strain>
    </source>
</reference>
<dbReference type="RefSeq" id="WP_204196553.1">
    <property type="nucleotide sequence ID" value="NZ_JAFEMC010000002.1"/>
</dbReference>
<dbReference type="SUPFAM" id="SSF51735">
    <property type="entry name" value="NAD(P)-binding Rossmann-fold domains"/>
    <property type="match status" value="1"/>
</dbReference>
<accession>A0ABS2D4W5</accession>
<dbReference type="PANTHER" id="PTHR43708">
    <property type="entry name" value="CONSERVED EXPRESSED OXIDOREDUCTASE (EUROFUNG)"/>
    <property type="match status" value="1"/>
</dbReference>
<dbReference type="SUPFAM" id="SSF55347">
    <property type="entry name" value="Glyceraldehyde-3-phosphate dehydrogenase-like, C-terminal domain"/>
    <property type="match status" value="1"/>
</dbReference>
<organism evidence="3 4">
    <name type="scientific">Sphingomonas longa</name>
    <dbReference type="NCBI Taxonomy" id="2778730"/>
    <lineage>
        <taxon>Bacteria</taxon>
        <taxon>Pseudomonadati</taxon>
        <taxon>Pseudomonadota</taxon>
        <taxon>Alphaproteobacteria</taxon>
        <taxon>Sphingomonadales</taxon>
        <taxon>Sphingomonadaceae</taxon>
        <taxon>Sphingomonas</taxon>
    </lineage>
</organism>
<evidence type="ECO:0000313" key="4">
    <source>
        <dbReference type="Proteomes" id="UP000763641"/>
    </source>
</evidence>
<keyword evidence="4" id="KW-1185">Reference proteome</keyword>
<dbReference type="InterPro" id="IPR048477">
    <property type="entry name" value="YceM-like_C"/>
</dbReference>
<comment type="caution">
    <text evidence="3">The sequence shown here is derived from an EMBL/GenBank/DDBJ whole genome shotgun (WGS) entry which is preliminary data.</text>
</comment>
<evidence type="ECO:0000259" key="2">
    <source>
        <dbReference type="Pfam" id="PF21378"/>
    </source>
</evidence>
<gene>
    <name evidence="3" type="ORF">ILT43_06230</name>
</gene>
<dbReference type="Pfam" id="PF21378">
    <property type="entry name" value="YceM-like_C"/>
    <property type="match status" value="1"/>
</dbReference>
<dbReference type="Gene3D" id="3.40.50.720">
    <property type="entry name" value="NAD(P)-binding Rossmann-like Domain"/>
    <property type="match status" value="1"/>
</dbReference>
<evidence type="ECO:0000313" key="3">
    <source>
        <dbReference type="EMBL" id="MBM6575963.1"/>
    </source>
</evidence>
<evidence type="ECO:0000259" key="1">
    <source>
        <dbReference type="Pfam" id="PF01408"/>
    </source>
</evidence>
<dbReference type="Proteomes" id="UP000763641">
    <property type="component" value="Unassembled WGS sequence"/>
</dbReference>